<feature type="region of interest" description="Disordered" evidence="1">
    <location>
        <begin position="47"/>
        <end position="68"/>
    </location>
</feature>
<evidence type="ECO:0000256" key="1">
    <source>
        <dbReference type="SAM" id="MobiDB-lite"/>
    </source>
</evidence>
<evidence type="ECO:0000313" key="2">
    <source>
        <dbReference type="EMBL" id="KAL2824700.1"/>
    </source>
</evidence>
<dbReference type="EMBL" id="JBFXLU010000541">
    <property type="protein sequence ID" value="KAL2824700.1"/>
    <property type="molecule type" value="Genomic_DNA"/>
</dbReference>
<sequence length="68" mass="7361">MAAGDRTRNVRWVGGVAACLTQGCASEVSLLRKHPIIVIPPRNIPLSFTGRRGDTRTGSVEERMRGEG</sequence>
<gene>
    <name evidence="2" type="ORF">BJY01DRAFT_230413</name>
</gene>
<dbReference type="Proteomes" id="UP001610446">
    <property type="component" value="Unassembled WGS sequence"/>
</dbReference>
<accession>A0ABR4IAD3</accession>
<keyword evidence="3" id="KW-1185">Reference proteome</keyword>
<reference evidence="2 3" key="1">
    <citation type="submission" date="2024-07" db="EMBL/GenBank/DDBJ databases">
        <title>Section-level genome sequencing and comparative genomics of Aspergillus sections Usti and Cavernicolus.</title>
        <authorList>
            <consortium name="Lawrence Berkeley National Laboratory"/>
            <person name="Nybo J.L."/>
            <person name="Vesth T.C."/>
            <person name="Theobald S."/>
            <person name="Frisvad J.C."/>
            <person name="Larsen T.O."/>
            <person name="Kjaerboelling I."/>
            <person name="Rothschild-Mancinelli K."/>
            <person name="Lyhne E.K."/>
            <person name="Kogle M.E."/>
            <person name="Barry K."/>
            <person name="Clum A."/>
            <person name="Na H."/>
            <person name="Ledsgaard L."/>
            <person name="Lin J."/>
            <person name="Lipzen A."/>
            <person name="Kuo A."/>
            <person name="Riley R."/>
            <person name="Mondo S."/>
            <person name="Labutti K."/>
            <person name="Haridas S."/>
            <person name="Pangalinan J."/>
            <person name="Salamov A.A."/>
            <person name="Simmons B.A."/>
            <person name="Magnuson J.K."/>
            <person name="Chen J."/>
            <person name="Drula E."/>
            <person name="Henrissat B."/>
            <person name="Wiebenga A."/>
            <person name="Lubbers R.J."/>
            <person name="Gomes A.C."/>
            <person name="Makela M.R."/>
            <person name="Stajich J."/>
            <person name="Grigoriev I.V."/>
            <person name="Mortensen U.H."/>
            <person name="De Vries R.P."/>
            <person name="Baker S.E."/>
            <person name="Andersen M.R."/>
        </authorList>
    </citation>
    <scope>NUCLEOTIDE SEQUENCE [LARGE SCALE GENOMIC DNA]</scope>
    <source>
        <strain evidence="2 3">CBS 123904</strain>
    </source>
</reference>
<organism evidence="2 3">
    <name type="scientific">Aspergillus pseudoustus</name>
    <dbReference type="NCBI Taxonomy" id="1810923"/>
    <lineage>
        <taxon>Eukaryota</taxon>
        <taxon>Fungi</taxon>
        <taxon>Dikarya</taxon>
        <taxon>Ascomycota</taxon>
        <taxon>Pezizomycotina</taxon>
        <taxon>Eurotiomycetes</taxon>
        <taxon>Eurotiomycetidae</taxon>
        <taxon>Eurotiales</taxon>
        <taxon>Aspergillaceae</taxon>
        <taxon>Aspergillus</taxon>
        <taxon>Aspergillus subgen. Nidulantes</taxon>
    </lineage>
</organism>
<comment type="caution">
    <text evidence="2">The sequence shown here is derived from an EMBL/GenBank/DDBJ whole genome shotgun (WGS) entry which is preliminary data.</text>
</comment>
<evidence type="ECO:0000313" key="3">
    <source>
        <dbReference type="Proteomes" id="UP001610446"/>
    </source>
</evidence>
<name>A0ABR4IAD3_9EURO</name>
<protein>
    <submittedName>
        <fullName evidence="2">Uncharacterized protein</fullName>
    </submittedName>
</protein>
<feature type="compositionally biased region" description="Basic and acidic residues" evidence="1">
    <location>
        <begin position="51"/>
        <end position="68"/>
    </location>
</feature>
<proteinExistence type="predicted"/>
<dbReference type="PROSITE" id="PS51257">
    <property type="entry name" value="PROKAR_LIPOPROTEIN"/>
    <property type="match status" value="1"/>
</dbReference>